<sequence>MERAALKIASFVVIILMAASYGTPIVEVNAREIAGEVAIQGVTDSFGTYPNGIQCRDNGDCYWGQCPPKCTNNGCVGGRCICSGC</sequence>
<evidence type="ECO:0000256" key="1">
    <source>
        <dbReference type="SAM" id="SignalP"/>
    </source>
</evidence>
<dbReference type="Proteomes" id="UP001141552">
    <property type="component" value="Unassembled WGS sequence"/>
</dbReference>
<dbReference type="AlphaFoldDB" id="A0A9Q0F6R0"/>
<name>A0A9Q0F6R0_9ROSI</name>
<evidence type="ECO:0000313" key="2">
    <source>
        <dbReference type="EMBL" id="KAJ4824691.1"/>
    </source>
</evidence>
<proteinExistence type="predicted"/>
<feature type="chain" id="PRO_5040654035" evidence="1">
    <location>
        <begin position="23"/>
        <end position="85"/>
    </location>
</feature>
<keyword evidence="4" id="KW-1185">Reference proteome</keyword>
<protein>
    <submittedName>
        <fullName evidence="2">Uncharacterized protein</fullName>
    </submittedName>
</protein>
<comment type="caution">
    <text evidence="2">The sequence shown here is derived from an EMBL/GenBank/DDBJ whole genome shotgun (WGS) entry which is preliminary data.</text>
</comment>
<evidence type="ECO:0000313" key="3">
    <source>
        <dbReference type="EMBL" id="KAJ4842065.1"/>
    </source>
</evidence>
<reference evidence="2" key="1">
    <citation type="submission" date="2022-02" db="EMBL/GenBank/DDBJ databases">
        <authorList>
            <person name="Henning P.M."/>
            <person name="McCubbin A.G."/>
            <person name="Shore J.S."/>
        </authorList>
    </citation>
    <scope>NUCLEOTIDE SEQUENCE</scope>
    <source>
        <strain evidence="2">F60SS</strain>
        <tissue evidence="2">Leaves</tissue>
    </source>
</reference>
<reference evidence="2" key="2">
    <citation type="journal article" date="2023" name="Plants (Basel)">
        <title>Annotation of the Turnera subulata (Passifloraceae) Draft Genome Reveals the S-Locus Evolved after the Divergence of Turneroideae from Passifloroideae in a Stepwise Manner.</title>
        <authorList>
            <person name="Henning P.M."/>
            <person name="Roalson E.H."/>
            <person name="Mir W."/>
            <person name="McCubbin A.G."/>
            <person name="Shore J.S."/>
        </authorList>
    </citation>
    <scope>NUCLEOTIDE SEQUENCE</scope>
    <source>
        <strain evidence="2">F60SS</strain>
    </source>
</reference>
<dbReference type="EMBL" id="JAKUCV010002598">
    <property type="protein sequence ID" value="KAJ4842065.1"/>
    <property type="molecule type" value="Genomic_DNA"/>
</dbReference>
<dbReference type="EMBL" id="JAKUCV010007114">
    <property type="protein sequence ID" value="KAJ4824691.1"/>
    <property type="molecule type" value="Genomic_DNA"/>
</dbReference>
<organism evidence="2 4">
    <name type="scientific">Turnera subulata</name>
    <dbReference type="NCBI Taxonomy" id="218843"/>
    <lineage>
        <taxon>Eukaryota</taxon>
        <taxon>Viridiplantae</taxon>
        <taxon>Streptophyta</taxon>
        <taxon>Embryophyta</taxon>
        <taxon>Tracheophyta</taxon>
        <taxon>Spermatophyta</taxon>
        <taxon>Magnoliopsida</taxon>
        <taxon>eudicotyledons</taxon>
        <taxon>Gunneridae</taxon>
        <taxon>Pentapetalae</taxon>
        <taxon>rosids</taxon>
        <taxon>fabids</taxon>
        <taxon>Malpighiales</taxon>
        <taxon>Passifloraceae</taxon>
        <taxon>Turnera</taxon>
    </lineage>
</organism>
<feature type="signal peptide" evidence="1">
    <location>
        <begin position="1"/>
        <end position="22"/>
    </location>
</feature>
<accession>A0A9Q0F6R0</accession>
<evidence type="ECO:0000313" key="4">
    <source>
        <dbReference type="Proteomes" id="UP001141552"/>
    </source>
</evidence>
<keyword evidence="1" id="KW-0732">Signal</keyword>
<gene>
    <name evidence="3" type="ORF">Tsubulata_046372</name>
    <name evidence="2" type="ORF">Tsubulata_049822</name>
</gene>